<dbReference type="PANTHER" id="PTHR10438">
    <property type="entry name" value="THIOREDOXIN"/>
    <property type="match status" value="1"/>
</dbReference>
<feature type="domain" description="Thioredoxin" evidence="1">
    <location>
        <begin position="1"/>
        <end position="106"/>
    </location>
</feature>
<dbReference type="InterPro" id="IPR050620">
    <property type="entry name" value="Thioredoxin_H-type-like"/>
</dbReference>
<name>A0AAD2CI92_9STRA</name>
<dbReference type="AlphaFoldDB" id="A0AAD2CI92"/>
<organism evidence="2 3">
    <name type="scientific">Cylindrotheca closterium</name>
    <dbReference type="NCBI Taxonomy" id="2856"/>
    <lineage>
        <taxon>Eukaryota</taxon>
        <taxon>Sar</taxon>
        <taxon>Stramenopiles</taxon>
        <taxon>Ochrophyta</taxon>
        <taxon>Bacillariophyta</taxon>
        <taxon>Bacillariophyceae</taxon>
        <taxon>Bacillariophycidae</taxon>
        <taxon>Bacillariales</taxon>
        <taxon>Bacillariaceae</taxon>
        <taxon>Cylindrotheca</taxon>
    </lineage>
</organism>
<evidence type="ECO:0000313" key="3">
    <source>
        <dbReference type="Proteomes" id="UP001295423"/>
    </source>
</evidence>
<dbReference type="Proteomes" id="UP001295423">
    <property type="component" value="Unassembled WGS sequence"/>
</dbReference>
<gene>
    <name evidence="2" type="ORF">CYCCA115_LOCUS2747</name>
</gene>
<dbReference type="InterPro" id="IPR013766">
    <property type="entry name" value="Thioredoxin_domain"/>
</dbReference>
<dbReference type="EMBL" id="CAKOGP040000213">
    <property type="protein sequence ID" value="CAJ1932225.1"/>
    <property type="molecule type" value="Genomic_DNA"/>
</dbReference>
<dbReference type="InterPro" id="IPR017937">
    <property type="entry name" value="Thioredoxin_CS"/>
</dbReference>
<dbReference type="PROSITE" id="PS00194">
    <property type="entry name" value="THIOREDOXIN_1"/>
    <property type="match status" value="1"/>
</dbReference>
<dbReference type="InterPro" id="IPR036249">
    <property type="entry name" value="Thioredoxin-like_sf"/>
</dbReference>
<evidence type="ECO:0000259" key="1">
    <source>
        <dbReference type="PROSITE" id="PS51352"/>
    </source>
</evidence>
<dbReference type="PROSITE" id="PS51352">
    <property type="entry name" value="THIOREDOXIN_2"/>
    <property type="match status" value="1"/>
</dbReference>
<protein>
    <recommendedName>
        <fullName evidence="1">Thioredoxin domain-containing protein</fullName>
    </recommendedName>
</protein>
<dbReference type="PRINTS" id="PR00421">
    <property type="entry name" value="THIOREDOXIN"/>
</dbReference>
<dbReference type="PANTHER" id="PTHR10438:SF468">
    <property type="entry name" value="THIOREDOXIN-1-RELATED"/>
    <property type="match status" value="1"/>
</dbReference>
<dbReference type="Gene3D" id="3.40.30.10">
    <property type="entry name" value="Glutaredoxin"/>
    <property type="match status" value="1"/>
</dbReference>
<accession>A0AAD2CI92</accession>
<reference evidence="2" key="1">
    <citation type="submission" date="2023-08" db="EMBL/GenBank/DDBJ databases">
        <authorList>
            <person name="Audoor S."/>
            <person name="Bilcke G."/>
        </authorList>
    </citation>
    <scope>NUCLEOTIDE SEQUENCE</scope>
</reference>
<sequence>MFVELGSSDELVSFINDNETCLVTFSATWCGPCKATKPKLKDEIAEKSTLNFGYVYEEDLDPDFFDVFVEIKAFPTYVIFKNGQEVQRVEGTDLDALQKMLDAHSS</sequence>
<dbReference type="CDD" id="cd02947">
    <property type="entry name" value="TRX_family"/>
    <property type="match status" value="1"/>
</dbReference>
<proteinExistence type="predicted"/>
<keyword evidence="3" id="KW-1185">Reference proteome</keyword>
<dbReference type="Pfam" id="PF00085">
    <property type="entry name" value="Thioredoxin"/>
    <property type="match status" value="1"/>
</dbReference>
<dbReference type="SUPFAM" id="SSF52833">
    <property type="entry name" value="Thioredoxin-like"/>
    <property type="match status" value="1"/>
</dbReference>
<comment type="caution">
    <text evidence="2">The sequence shown here is derived from an EMBL/GenBank/DDBJ whole genome shotgun (WGS) entry which is preliminary data.</text>
</comment>
<evidence type="ECO:0000313" key="2">
    <source>
        <dbReference type="EMBL" id="CAJ1932225.1"/>
    </source>
</evidence>